<sequence>MKRYILLVLFALTFLILGPQAAFSQAGAVADRGNAVPREALPEDLRDLEVKDVYIDSDAQHAGFIQTAIGHVVVLHEDTGQAFFAAAGDKVFKHDSIFTLADSRCRLKFTTEDVITMGDNARLGLEEYIDNRPEKKKTSIFNMLRGKAMFYAVRLFKYRTTSTSVKTPTAVVGVRGTKFGVEVRKAGDKIAAGRPIYLAAASDTGLQHLLAQFSPGGWVTIALCFTGAIDMTALADNTTQTLYENESRAAGPEGGENKQPTSPDAAQQFESATQAPEPGAAAKEEGKKAEGKPAGGAAPVSAADTGAAGTAETKLANKAEDVTSKQTDVKIETAGKVRKGYFTGMVTDRASMPYLDNIYVSSTLQDFNSTKIRADGLVLDEGFIDGNPDGGFSNTNPTLKQVAINTALVSADNLNLAVTKGPIGSNSYMEWGYWYVVDTFIINSIVHDLYHKGYWIAGEPTPDAAVSGISGMYSGTAVGTYYNPSGSSPQGIAMTGTFSCEVNMSPGYVDNFTLDVTGGTKSAHIQNASGTFNSNSFEITGGAWTLGTTGSETAAVYKSAHGSLYGPNGENIGGAWGMKENSLNGATGIFEGSKQ</sequence>
<keyword evidence="2" id="KW-0732">Signal</keyword>
<evidence type="ECO:0000313" key="5">
    <source>
        <dbReference type="Proteomes" id="UP000603434"/>
    </source>
</evidence>
<dbReference type="PANTHER" id="PTHR38731">
    <property type="entry name" value="LIPL45-RELATED LIPOPROTEIN-RELATED"/>
    <property type="match status" value="1"/>
</dbReference>
<feature type="chain" id="PRO_5035276252" evidence="2">
    <location>
        <begin position="22"/>
        <end position="595"/>
    </location>
</feature>
<dbReference type="PANTHER" id="PTHR38731:SF1">
    <property type="entry name" value="FECR PROTEIN DOMAIN-CONTAINING PROTEIN"/>
    <property type="match status" value="1"/>
</dbReference>
<accession>A0A8J6TIE2</accession>
<dbReference type="Proteomes" id="UP000603434">
    <property type="component" value="Unassembled WGS sequence"/>
</dbReference>
<feature type="domain" description="FecR protein" evidence="3">
    <location>
        <begin position="96"/>
        <end position="190"/>
    </location>
</feature>
<dbReference type="InterPro" id="IPR006860">
    <property type="entry name" value="FecR"/>
</dbReference>
<name>A0A8J6TIE2_9BACT</name>
<feature type="region of interest" description="Disordered" evidence="1">
    <location>
        <begin position="245"/>
        <end position="309"/>
    </location>
</feature>
<dbReference type="Gene3D" id="2.40.160.90">
    <property type="match status" value="1"/>
</dbReference>
<protein>
    <submittedName>
        <fullName evidence="4">FecR domain-containing protein</fullName>
    </submittedName>
</protein>
<gene>
    <name evidence="4" type="ORF">H8E23_16670</name>
</gene>
<evidence type="ECO:0000313" key="4">
    <source>
        <dbReference type="EMBL" id="MBC8363020.1"/>
    </source>
</evidence>
<organism evidence="4 5">
    <name type="scientific">Candidatus Desulfatibia profunda</name>
    <dbReference type="NCBI Taxonomy" id="2841695"/>
    <lineage>
        <taxon>Bacteria</taxon>
        <taxon>Pseudomonadati</taxon>
        <taxon>Thermodesulfobacteriota</taxon>
        <taxon>Desulfobacteria</taxon>
        <taxon>Desulfobacterales</taxon>
        <taxon>Desulfobacterales incertae sedis</taxon>
        <taxon>Candidatus Desulfatibia</taxon>
    </lineage>
</organism>
<feature type="compositionally biased region" description="Low complexity" evidence="1">
    <location>
        <begin position="295"/>
        <end position="309"/>
    </location>
</feature>
<dbReference type="EMBL" id="JACNJH010000246">
    <property type="protein sequence ID" value="MBC8363020.1"/>
    <property type="molecule type" value="Genomic_DNA"/>
</dbReference>
<feature type="compositionally biased region" description="Polar residues" evidence="1">
    <location>
        <begin position="258"/>
        <end position="274"/>
    </location>
</feature>
<reference evidence="4 5" key="1">
    <citation type="submission" date="2020-08" db="EMBL/GenBank/DDBJ databases">
        <title>Bridging the membrane lipid divide: bacteria of the FCB group superphylum have the potential to synthesize archaeal ether lipids.</title>
        <authorList>
            <person name="Villanueva L."/>
            <person name="Von Meijenfeldt F.A.B."/>
            <person name="Westbye A.B."/>
            <person name="Yadav S."/>
            <person name="Hopmans E.C."/>
            <person name="Dutilh B.E."/>
            <person name="Sinninghe Damste J.S."/>
        </authorList>
    </citation>
    <scope>NUCLEOTIDE SEQUENCE [LARGE SCALE GENOMIC DNA]</scope>
    <source>
        <strain evidence="4">NIOZ-UU30</strain>
    </source>
</reference>
<evidence type="ECO:0000256" key="1">
    <source>
        <dbReference type="SAM" id="MobiDB-lite"/>
    </source>
</evidence>
<evidence type="ECO:0000256" key="2">
    <source>
        <dbReference type="SAM" id="SignalP"/>
    </source>
</evidence>
<feature type="compositionally biased region" description="Basic and acidic residues" evidence="1">
    <location>
        <begin position="282"/>
        <end position="291"/>
    </location>
</feature>
<proteinExistence type="predicted"/>
<dbReference type="AlphaFoldDB" id="A0A8J6TIE2"/>
<feature type="signal peptide" evidence="2">
    <location>
        <begin position="1"/>
        <end position="21"/>
    </location>
</feature>
<evidence type="ECO:0000259" key="3">
    <source>
        <dbReference type="Pfam" id="PF04773"/>
    </source>
</evidence>
<comment type="caution">
    <text evidence="4">The sequence shown here is derived from an EMBL/GenBank/DDBJ whole genome shotgun (WGS) entry which is preliminary data.</text>
</comment>
<dbReference type="Pfam" id="PF04773">
    <property type="entry name" value="FecR"/>
    <property type="match status" value="1"/>
</dbReference>